<evidence type="ECO:0000313" key="2">
    <source>
        <dbReference type="EMBL" id="AJQ28589.1"/>
    </source>
</evidence>
<keyword evidence="1" id="KW-0533">Nickel</keyword>
<accession>I9NPB9</accession>
<dbReference type="OrthoDB" id="9765625at2"/>
<dbReference type="EMBL" id="CP010978">
    <property type="protein sequence ID" value="AJQ28589.1"/>
    <property type="molecule type" value="Genomic_DNA"/>
</dbReference>
<reference evidence="3" key="2">
    <citation type="submission" date="2015-02" db="EMBL/GenBank/DDBJ databases">
        <title>Complete Genome Sequence of Pelosinus fermentans JBW45.</title>
        <authorList>
            <person name="De Leon K.B."/>
            <person name="Utturkar S.M."/>
            <person name="Camilleri L.B."/>
            <person name="Arkin A.P."/>
            <person name="Fields M.W."/>
            <person name="Brown S.D."/>
            <person name="Wall J.D."/>
        </authorList>
    </citation>
    <scope>NUCLEOTIDE SEQUENCE [LARGE SCALE GENOMIC DNA]</scope>
    <source>
        <strain evidence="3">JBW45</strain>
    </source>
</reference>
<dbReference type="Pfam" id="PF01969">
    <property type="entry name" value="Ni_insertion"/>
    <property type="match status" value="1"/>
</dbReference>
<sequence length="244" mass="26554">MQALYLDCFAGISGNMLLGAFLHVGLPEEVLRQNLSYLPVDGYDLIIEKVKKCGISAVYVDVKLTHHHHHHRHLTDIFKIIDNSQLVQKIKDDSKKIFMLLAQAEAKVHGVTIDKIHFHEVGAVDAIIDIVGTAIGLHYLGIEAIYTSKLQVGNGFVECCHGLMPVPAPATAELLKKIPYYNGDISKELVTPTGAAVIAALGTSYGTKPEGFVSHAIGYGAGTWDLDIPNVLRMHLGEVVTLAR</sequence>
<dbReference type="AlphaFoldDB" id="I9NPB9"/>
<proteinExistence type="predicted"/>
<dbReference type="KEGG" id="pft:JBW_03248"/>
<evidence type="ECO:0000256" key="1">
    <source>
        <dbReference type="ARBA" id="ARBA00022596"/>
    </source>
</evidence>
<dbReference type="PANTHER" id="PTHR36566:SF1">
    <property type="entry name" value="PYRIDINIUM-3,5-BISTHIOCARBOXYLIC ACID MONONUCLEOTIDE NICKEL INSERTION PROTEIN"/>
    <property type="match status" value="1"/>
</dbReference>
<reference evidence="2 3" key="1">
    <citation type="journal article" date="2015" name="Genome Announc.">
        <title>Complete Genome Sequence of Pelosinus fermentans JBW45, a Member of a Remarkably Competitive Group of Negativicutes in the Firmicutes Phylum.</title>
        <authorList>
            <person name="De Leon K.B."/>
            <person name="Utturkar S.M."/>
            <person name="Camilleri L.B."/>
            <person name="Elias D.A."/>
            <person name="Arkin A.P."/>
            <person name="Fields M.W."/>
            <person name="Brown S.D."/>
            <person name="Wall J.D."/>
        </authorList>
    </citation>
    <scope>NUCLEOTIDE SEQUENCE [LARGE SCALE GENOMIC DNA]</scope>
    <source>
        <strain evidence="2 3">JBW45</strain>
    </source>
</reference>
<name>I9NPB9_9FIRM</name>
<dbReference type="NCBIfam" id="TIGR00299">
    <property type="entry name" value="nickel pincer cofactor biosynthesis protein LarC"/>
    <property type="match status" value="1"/>
</dbReference>
<evidence type="ECO:0000313" key="3">
    <source>
        <dbReference type="Proteomes" id="UP000005361"/>
    </source>
</evidence>
<dbReference type="InterPro" id="IPR002822">
    <property type="entry name" value="Ni_insertion"/>
</dbReference>
<protein>
    <recommendedName>
        <fullName evidence="4">LarC family nickel insertion protein</fullName>
    </recommendedName>
</protein>
<dbReference type="Proteomes" id="UP000005361">
    <property type="component" value="Chromosome"/>
</dbReference>
<dbReference type="RefSeq" id="WP_007958283.1">
    <property type="nucleotide sequence ID" value="NZ_CP010978.1"/>
</dbReference>
<evidence type="ECO:0008006" key="4">
    <source>
        <dbReference type="Google" id="ProtNLM"/>
    </source>
</evidence>
<dbReference type="PANTHER" id="PTHR36566">
    <property type="entry name" value="NICKEL INSERTION PROTEIN-RELATED"/>
    <property type="match status" value="1"/>
</dbReference>
<organism evidence="2 3">
    <name type="scientific">Pelosinus fermentans JBW45</name>
    <dbReference type="NCBI Taxonomy" id="1192197"/>
    <lineage>
        <taxon>Bacteria</taxon>
        <taxon>Bacillati</taxon>
        <taxon>Bacillota</taxon>
        <taxon>Negativicutes</taxon>
        <taxon>Selenomonadales</taxon>
        <taxon>Sporomusaceae</taxon>
        <taxon>Pelosinus</taxon>
    </lineage>
</organism>
<dbReference type="STRING" id="1192197.JBW_03248"/>
<dbReference type="HOGENOM" id="CLU_028523_1_0_9"/>
<gene>
    <name evidence="2" type="ORF">JBW_03248</name>
</gene>